<dbReference type="EMBL" id="JACCCC010000001">
    <property type="protein sequence ID" value="NYE50064.1"/>
    <property type="molecule type" value="Genomic_DNA"/>
</dbReference>
<keyword evidence="7 8" id="KW-0238">DNA-binding</keyword>
<dbReference type="HAMAP" id="MF_01470">
    <property type="entry name" value="Cas1"/>
    <property type="match status" value="1"/>
</dbReference>
<dbReference type="GO" id="GO:0003677">
    <property type="term" value="F:DNA binding"/>
    <property type="evidence" value="ECO:0007669"/>
    <property type="project" value="UniProtKB-KW"/>
</dbReference>
<keyword evidence="10" id="KW-1185">Reference proteome</keyword>
<dbReference type="Gene3D" id="1.20.120.920">
    <property type="entry name" value="CRISPR-associated endonuclease Cas1, C-terminal domain"/>
    <property type="match status" value="1"/>
</dbReference>
<evidence type="ECO:0000256" key="1">
    <source>
        <dbReference type="ARBA" id="ARBA00022722"/>
    </source>
</evidence>
<keyword evidence="1 8" id="KW-0540">Nuclease</keyword>
<accession>A0A852U7M3</accession>
<dbReference type="PANTHER" id="PTHR34353:SF3">
    <property type="entry name" value="CRISPR-ASSOCIATED ENDONUCLEASE CAS1"/>
    <property type="match status" value="1"/>
</dbReference>
<keyword evidence="6 8" id="KW-0051">Antiviral defense</keyword>
<dbReference type="NCBIfam" id="TIGR00287">
    <property type="entry name" value="cas1"/>
    <property type="match status" value="1"/>
</dbReference>
<dbReference type="GO" id="GO:0004520">
    <property type="term" value="F:DNA endonuclease activity"/>
    <property type="evidence" value="ECO:0007669"/>
    <property type="project" value="InterPro"/>
</dbReference>
<dbReference type="AlphaFoldDB" id="A0A852U7M3"/>
<dbReference type="EC" id="3.1.-.-" evidence="8"/>
<reference evidence="9 10" key="1">
    <citation type="submission" date="2020-07" db="EMBL/GenBank/DDBJ databases">
        <title>Sequencing the genomes of 1000 actinobacteria strains.</title>
        <authorList>
            <person name="Klenk H.-P."/>
        </authorList>
    </citation>
    <scope>NUCLEOTIDE SEQUENCE [LARGE SCALE GENOMIC DNA]</scope>
    <source>
        <strain evidence="9 10">CXB654</strain>
    </source>
</reference>
<dbReference type="Proteomes" id="UP000589036">
    <property type="component" value="Unassembled WGS sequence"/>
</dbReference>
<evidence type="ECO:0000256" key="7">
    <source>
        <dbReference type="ARBA" id="ARBA00023125"/>
    </source>
</evidence>
<gene>
    <name evidence="8" type="primary">cas1</name>
    <name evidence="9" type="ORF">HDA32_005184</name>
</gene>
<evidence type="ECO:0000256" key="5">
    <source>
        <dbReference type="ARBA" id="ARBA00022842"/>
    </source>
</evidence>
<dbReference type="InterPro" id="IPR033641">
    <property type="entry name" value="Cas1_I-E"/>
</dbReference>
<feature type="binding site" evidence="8">
    <location>
        <position position="241"/>
    </location>
    <ligand>
        <name>Mn(2+)</name>
        <dbReference type="ChEBI" id="CHEBI:29035"/>
    </ligand>
</feature>
<dbReference type="GO" id="GO:0046872">
    <property type="term" value="F:metal ion binding"/>
    <property type="evidence" value="ECO:0007669"/>
    <property type="project" value="UniProtKB-UniRule"/>
</dbReference>
<dbReference type="InterPro" id="IPR002729">
    <property type="entry name" value="CRISPR-assoc_Cas1"/>
</dbReference>
<evidence type="ECO:0000256" key="4">
    <source>
        <dbReference type="ARBA" id="ARBA00022801"/>
    </source>
</evidence>
<name>A0A852U7M3_9ACTN</name>
<dbReference type="InterPro" id="IPR042211">
    <property type="entry name" value="CRISPR-assoc_Cas1_N"/>
</dbReference>
<keyword evidence="2 8" id="KW-0479">Metal-binding</keyword>
<evidence type="ECO:0000256" key="2">
    <source>
        <dbReference type="ARBA" id="ARBA00022723"/>
    </source>
</evidence>
<dbReference type="NCBIfam" id="TIGR03638">
    <property type="entry name" value="cas1_ECOLI"/>
    <property type="match status" value="1"/>
</dbReference>
<organism evidence="9 10">
    <name type="scientific">Spinactinospora alkalitolerans</name>
    <dbReference type="NCBI Taxonomy" id="687207"/>
    <lineage>
        <taxon>Bacteria</taxon>
        <taxon>Bacillati</taxon>
        <taxon>Actinomycetota</taxon>
        <taxon>Actinomycetes</taxon>
        <taxon>Streptosporangiales</taxon>
        <taxon>Nocardiopsidaceae</taxon>
        <taxon>Spinactinospora</taxon>
    </lineage>
</organism>
<feature type="binding site" evidence="8">
    <location>
        <position position="228"/>
    </location>
    <ligand>
        <name>Mn(2+)</name>
        <dbReference type="ChEBI" id="CHEBI:29035"/>
    </ligand>
</feature>
<keyword evidence="4 8" id="KW-0378">Hydrolase</keyword>
<dbReference type="InterPro" id="IPR019851">
    <property type="entry name" value="CRISPR-assoc_Cas1_ECOLI"/>
</dbReference>
<sequence length="329" mass="36219">MSLLVSTSFSSARRALSAPTLAMLPRIADSLSFLYLENVRVVQDDTGVCAQVAKTDGSADRVYLPVASLACVLLGTGTSATNPAMATMARHGTTVVWTGSGAVRMYSASQPSELTTDWLERQARAWADDTARLAIAVRMYEMRFGAGVPEGITLQQLRGLEGQRMKLMYQMLADKHRIRGFKRNYNPENWDQQNPVNQALSAANTALYGVVHAAILALGCSPALGFVHSGKQHAFVYDIADLYKAKHTIPMAFSLNKSGNPDREARRNLREDFRLYRLMPAIIHDIQRLLAPELDETGEETQNPELVHLWDPDLGPVDAGINHALDPGW</sequence>
<dbReference type="Gene3D" id="3.100.10.20">
    <property type="entry name" value="CRISPR-associated endonuclease Cas1, N-terminal domain"/>
    <property type="match status" value="1"/>
</dbReference>
<evidence type="ECO:0000256" key="8">
    <source>
        <dbReference type="HAMAP-Rule" id="MF_01470"/>
    </source>
</evidence>
<evidence type="ECO:0000313" key="10">
    <source>
        <dbReference type="Proteomes" id="UP000589036"/>
    </source>
</evidence>
<dbReference type="InterPro" id="IPR042206">
    <property type="entry name" value="CRISPR-assoc_Cas1_C"/>
</dbReference>
<comment type="similarity">
    <text evidence="8">Belongs to the CRISPR-associated endonuclease Cas1 family.</text>
</comment>
<evidence type="ECO:0000256" key="3">
    <source>
        <dbReference type="ARBA" id="ARBA00022759"/>
    </source>
</evidence>
<comment type="cofactor">
    <cofactor evidence="8">
        <name>Mg(2+)</name>
        <dbReference type="ChEBI" id="CHEBI:18420"/>
    </cofactor>
    <cofactor evidence="8">
        <name>Mn(2+)</name>
        <dbReference type="ChEBI" id="CHEBI:29035"/>
    </cofactor>
</comment>
<evidence type="ECO:0000256" key="6">
    <source>
        <dbReference type="ARBA" id="ARBA00023118"/>
    </source>
</evidence>
<dbReference type="InterPro" id="IPR050646">
    <property type="entry name" value="Cas1"/>
</dbReference>
<dbReference type="CDD" id="cd09719">
    <property type="entry name" value="Cas1_I-E"/>
    <property type="match status" value="1"/>
</dbReference>
<comment type="subunit">
    <text evidence="8">Homodimer, forms a heterotetramer with a Cas2 homodimer.</text>
</comment>
<dbReference type="GO" id="GO:0051607">
    <property type="term" value="P:defense response to virus"/>
    <property type="evidence" value="ECO:0007669"/>
    <property type="project" value="UniProtKB-UniRule"/>
</dbReference>
<dbReference type="GO" id="GO:0016787">
    <property type="term" value="F:hydrolase activity"/>
    <property type="evidence" value="ECO:0007669"/>
    <property type="project" value="UniProtKB-KW"/>
</dbReference>
<protein>
    <recommendedName>
        <fullName evidence="8">CRISPR-associated endonuclease Cas1</fullName>
        <ecNumber evidence="8">3.1.-.-</ecNumber>
    </recommendedName>
</protein>
<dbReference type="GO" id="GO:0043571">
    <property type="term" value="P:maintenance of CRISPR repeat elements"/>
    <property type="evidence" value="ECO:0007669"/>
    <property type="project" value="UniProtKB-UniRule"/>
</dbReference>
<comment type="function">
    <text evidence="8">CRISPR (clustered regularly interspaced short palindromic repeat), is an adaptive immune system that provides protection against mobile genetic elements (viruses, transposable elements and conjugative plasmids). CRISPR clusters contain spacers, sequences complementary to antecedent mobile elements, and target invading nucleic acids. CRISPR clusters are transcribed and processed into CRISPR RNA (crRNA). Acts as a dsDNA endonuclease. Involved in the integration of spacer DNA into the CRISPR cassette.</text>
</comment>
<proteinExistence type="inferred from homology"/>
<comment type="caution">
    <text evidence="9">The sequence shown here is derived from an EMBL/GenBank/DDBJ whole genome shotgun (WGS) entry which is preliminary data.</text>
</comment>
<evidence type="ECO:0000313" key="9">
    <source>
        <dbReference type="EMBL" id="NYE50064.1"/>
    </source>
</evidence>
<keyword evidence="8" id="KW-0464">Manganese</keyword>
<keyword evidence="3 8" id="KW-0255">Endonuclease</keyword>
<dbReference type="RefSeq" id="WP_218882598.1">
    <property type="nucleotide sequence ID" value="NZ_BAAAYY010000014.1"/>
</dbReference>
<keyword evidence="5 8" id="KW-0460">Magnesium</keyword>
<dbReference type="Pfam" id="PF01867">
    <property type="entry name" value="Cas_Cas1"/>
    <property type="match status" value="1"/>
</dbReference>
<dbReference type="PANTHER" id="PTHR34353">
    <property type="entry name" value="CRISPR-ASSOCIATED ENDONUCLEASE CAS1 1"/>
    <property type="match status" value="1"/>
</dbReference>
<feature type="binding site" evidence="8">
    <location>
        <position position="161"/>
    </location>
    <ligand>
        <name>Mn(2+)</name>
        <dbReference type="ChEBI" id="CHEBI:29035"/>
    </ligand>
</feature>